<reference evidence="10 11" key="1">
    <citation type="submission" date="2022-06" db="EMBL/GenBank/DDBJ databases">
        <title>Isolation of gut microbiota from human fecal samples.</title>
        <authorList>
            <person name="Pamer E.G."/>
            <person name="Barat B."/>
            <person name="Waligurski E."/>
            <person name="Medina S."/>
            <person name="Paddock L."/>
            <person name="Mostad J."/>
        </authorList>
    </citation>
    <scope>NUCLEOTIDE SEQUENCE [LARGE SCALE GENOMIC DNA]</scope>
    <source>
        <strain evidence="10 11">DFI.9.90</strain>
    </source>
</reference>
<feature type="transmembrane region" description="Helical" evidence="9">
    <location>
        <begin position="102"/>
        <end position="122"/>
    </location>
</feature>
<evidence type="ECO:0000256" key="1">
    <source>
        <dbReference type="ARBA" id="ARBA00004651"/>
    </source>
</evidence>
<name>A0AAW5JZB9_9BACT</name>
<feature type="transmembrane region" description="Helical" evidence="9">
    <location>
        <begin position="50"/>
        <end position="71"/>
    </location>
</feature>
<dbReference type="GO" id="GO:0005345">
    <property type="term" value="F:purine nucleobase transmembrane transporter activity"/>
    <property type="evidence" value="ECO:0007669"/>
    <property type="project" value="TreeGrafter"/>
</dbReference>
<keyword evidence="6 8" id="KW-1133">Transmembrane helix</keyword>
<gene>
    <name evidence="10" type="ORF">NE630_01410</name>
</gene>
<evidence type="ECO:0000256" key="7">
    <source>
        <dbReference type="ARBA" id="ARBA00023136"/>
    </source>
</evidence>
<accession>A0AAW5JZB9</accession>
<feature type="transmembrane region" description="Helical" evidence="9">
    <location>
        <begin position="134"/>
        <end position="158"/>
    </location>
</feature>
<feature type="transmembrane region" description="Helical" evidence="9">
    <location>
        <begin position="170"/>
        <end position="189"/>
    </location>
</feature>
<evidence type="ECO:0000313" key="11">
    <source>
        <dbReference type="Proteomes" id="UP001205919"/>
    </source>
</evidence>
<keyword evidence="7 8" id="KW-0472">Membrane</keyword>
<evidence type="ECO:0000256" key="6">
    <source>
        <dbReference type="ARBA" id="ARBA00022989"/>
    </source>
</evidence>
<dbReference type="InterPro" id="IPR006043">
    <property type="entry name" value="NCS2"/>
</dbReference>
<evidence type="ECO:0000256" key="2">
    <source>
        <dbReference type="ARBA" id="ARBA00005697"/>
    </source>
</evidence>
<proteinExistence type="inferred from homology"/>
<organism evidence="10 11">
    <name type="scientific">Cloacibacillus evryensis</name>
    <dbReference type="NCBI Taxonomy" id="508460"/>
    <lineage>
        <taxon>Bacteria</taxon>
        <taxon>Thermotogati</taxon>
        <taxon>Synergistota</taxon>
        <taxon>Synergistia</taxon>
        <taxon>Synergistales</taxon>
        <taxon>Synergistaceae</taxon>
        <taxon>Cloacibacillus</taxon>
    </lineage>
</organism>
<comment type="subcellular location">
    <subcellularLocation>
        <location evidence="1 8">Cell membrane</location>
        <topology evidence="1 8">Multi-pass membrane protein</topology>
    </subcellularLocation>
</comment>
<dbReference type="EMBL" id="JANFYT010000002">
    <property type="protein sequence ID" value="MCQ4813077.1"/>
    <property type="molecule type" value="Genomic_DNA"/>
</dbReference>
<evidence type="ECO:0000256" key="4">
    <source>
        <dbReference type="ARBA" id="ARBA00022475"/>
    </source>
</evidence>
<keyword evidence="4 8" id="KW-1003">Cell membrane</keyword>
<feature type="transmembrane region" description="Helical" evidence="9">
    <location>
        <begin position="330"/>
        <end position="356"/>
    </location>
</feature>
<keyword evidence="5 8" id="KW-0812">Transmembrane</keyword>
<dbReference type="InterPro" id="IPR026033">
    <property type="entry name" value="Azg-like_bact_archaea"/>
</dbReference>
<comment type="caution">
    <text evidence="10">The sequence shown here is derived from an EMBL/GenBank/DDBJ whole genome shotgun (WGS) entry which is preliminary data.</text>
</comment>
<dbReference type="PANTHER" id="PTHR43337">
    <property type="entry name" value="XANTHINE/URACIL PERMEASE C887.17-RELATED"/>
    <property type="match status" value="1"/>
</dbReference>
<evidence type="ECO:0000256" key="3">
    <source>
        <dbReference type="ARBA" id="ARBA00022448"/>
    </source>
</evidence>
<dbReference type="PANTHER" id="PTHR43337:SF1">
    <property type="entry name" value="XANTHINE_URACIL PERMEASE C887.17-RELATED"/>
    <property type="match status" value="1"/>
</dbReference>
<feature type="transmembrane region" description="Helical" evidence="9">
    <location>
        <begin position="196"/>
        <end position="214"/>
    </location>
</feature>
<feature type="transmembrane region" description="Helical" evidence="9">
    <location>
        <begin position="21"/>
        <end position="38"/>
    </location>
</feature>
<dbReference type="Proteomes" id="UP001205919">
    <property type="component" value="Unassembled WGS sequence"/>
</dbReference>
<dbReference type="InterPro" id="IPR045018">
    <property type="entry name" value="Azg-like"/>
</dbReference>
<dbReference type="PIRSF" id="PIRSF005353">
    <property type="entry name" value="PbuG"/>
    <property type="match status" value="1"/>
</dbReference>
<evidence type="ECO:0000256" key="9">
    <source>
        <dbReference type="SAM" id="Phobius"/>
    </source>
</evidence>
<protein>
    <submittedName>
        <fullName evidence="10">NCS2 family permease</fullName>
    </submittedName>
</protein>
<evidence type="ECO:0000256" key="5">
    <source>
        <dbReference type="ARBA" id="ARBA00022692"/>
    </source>
</evidence>
<feature type="transmembrane region" description="Helical" evidence="9">
    <location>
        <begin position="78"/>
        <end position="96"/>
    </location>
</feature>
<feature type="transmembrane region" description="Helical" evidence="9">
    <location>
        <begin position="416"/>
        <end position="433"/>
    </location>
</feature>
<keyword evidence="11" id="KW-1185">Reference proteome</keyword>
<evidence type="ECO:0000313" key="10">
    <source>
        <dbReference type="EMBL" id="MCQ4813077.1"/>
    </source>
</evidence>
<keyword evidence="3 8" id="KW-0813">Transport</keyword>
<dbReference type="GO" id="GO:0005886">
    <property type="term" value="C:plasma membrane"/>
    <property type="evidence" value="ECO:0007669"/>
    <property type="project" value="UniProtKB-SubCell"/>
</dbReference>
<evidence type="ECO:0000256" key="8">
    <source>
        <dbReference type="PIRNR" id="PIRNR005353"/>
    </source>
</evidence>
<dbReference type="AlphaFoldDB" id="A0AAW5JZB9"/>
<feature type="transmembrane region" description="Helical" evidence="9">
    <location>
        <begin position="376"/>
        <end position="404"/>
    </location>
</feature>
<dbReference type="Pfam" id="PF00860">
    <property type="entry name" value="Xan_ur_permease"/>
    <property type="match status" value="1"/>
</dbReference>
<feature type="transmembrane region" description="Helical" evidence="9">
    <location>
        <begin position="245"/>
        <end position="269"/>
    </location>
</feature>
<comment type="similarity">
    <text evidence="2 8">Belongs to the nucleobase:cation symporter-2 (NCS2) (TC 2.A.40) family. Azg-like subfamily.</text>
</comment>
<sequence length="434" mass="46014">MNAWFEKQFKLSEHGTDVRTEILAGITTFMTMAYIIFVNPGILSTTGMPFGSLLVATCLGASLATFLMAFLANYPFALAPGMGLNAFFAFTVVLGMKIPWQVALAAIFIEGVIFILLTCTKVREEVVNSIPKTLKIGVSAGIGIFITFIGLQSAGLVVANPAVLVGLSPLRSNAGGLLALAGLLLMVTLETRRVTGGILIGIVAVTLAGIPLGITKMPAGIVSMPPSLSPIFMKMDFSMIAQPTFWVIVLTFFFVDFFDTVGTLVGVASRADMLDKDGRLPKASQALMSDAIGTTAGAVLGTSTVTTFVESASGVEQGGRTGLTALTVGILFLLATFFSPLIAIVPACATAPALIMVGGYMMMGFKDMDFSDWTEFFPAIIAFFMMPFAYSIAAGIEFGIVSYVALKLLMGRGKEVNWLLYVLAVLFILNRALL</sequence>
<dbReference type="RefSeq" id="WP_008712959.1">
    <property type="nucleotide sequence ID" value="NZ_CABKQM010000008.1"/>
</dbReference>